<dbReference type="PANTHER" id="PTHR47718:SF3">
    <property type="entry name" value="PROTEIN FAR1-RELATED SEQUENCE 5-LIKE"/>
    <property type="match status" value="1"/>
</dbReference>
<feature type="region of interest" description="Disordered" evidence="1">
    <location>
        <begin position="20"/>
        <end position="55"/>
    </location>
</feature>
<dbReference type="STRING" id="1220926.S2JP49"/>
<proteinExistence type="predicted"/>
<evidence type="ECO:0000313" key="3">
    <source>
        <dbReference type="Proteomes" id="UP000014254"/>
    </source>
</evidence>
<reference evidence="3" key="1">
    <citation type="submission" date="2013-05" db="EMBL/GenBank/DDBJ databases">
        <title>The Genome sequence of Mucor circinelloides f. circinelloides 1006PhL.</title>
        <authorList>
            <consortium name="The Broad Institute Genomics Platform"/>
            <person name="Cuomo C."/>
            <person name="Earl A."/>
            <person name="Findley K."/>
            <person name="Lee S.C."/>
            <person name="Walker B."/>
            <person name="Young S."/>
            <person name="Zeng Q."/>
            <person name="Gargeya S."/>
            <person name="Fitzgerald M."/>
            <person name="Haas B."/>
            <person name="Abouelleil A."/>
            <person name="Allen A.W."/>
            <person name="Alvarado L."/>
            <person name="Arachchi H.M."/>
            <person name="Berlin A.M."/>
            <person name="Chapman S.B."/>
            <person name="Gainer-Dewar J."/>
            <person name="Goldberg J."/>
            <person name="Griggs A."/>
            <person name="Gujja S."/>
            <person name="Hansen M."/>
            <person name="Howarth C."/>
            <person name="Imamovic A."/>
            <person name="Ireland A."/>
            <person name="Larimer J."/>
            <person name="McCowan C."/>
            <person name="Murphy C."/>
            <person name="Pearson M."/>
            <person name="Poon T.W."/>
            <person name="Priest M."/>
            <person name="Roberts A."/>
            <person name="Saif S."/>
            <person name="Shea T."/>
            <person name="Sisk P."/>
            <person name="Sykes S."/>
            <person name="Wortman J."/>
            <person name="Nusbaum C."/>
            <person name="Birren B."/>
        </authorList>
    </citation>
    <scope>NUCLEOTIDE SEQUENCE [LARGE SCALE GENOMIC DNA]</scope>
    <source>
        <strain evidence="3">1006PhL</strain>
    </source>
</reference>
<evidence type="ECO:0008006" key="4">
    <source>
        <dbReference type="Google" id="ProtNLM"/>
    </source>
</evidence>
<dbReference type="Proteomes" id="UP000014254">
    <property type="component" value="Unassembled WGS sequence"/>
</dbReference>
<organism evidence="2 3">
    <name type="scientific">Mucor circinelloides f. circinelloides (strain 1006PhL)</name>
    <name type="common">Mucormycosis agent</name>
    <name type="synonym">Calyptromyces circinelloides</name>
    <dbReference type="NCBI Taxonomy" id="1220926"/>
    <lineage>
        <taxon>Eukaryota</taxon>
        <taxon>Fungi</taxon>
        <taxon>Fungi incertae sedis</taxon>
        <taxon>Mucoromycota</taxon>
        <taxon>Mucoromycotina</taxon>
        <taxon>Mucoromycetes</taxon>
        <taxon>Mucorales</taxon>
        <taxon>Mucorineae</taxon>
        <taxon>Mucoraceae</taxon>
        <taxon>Mucor</taxon>
    </lineage>
</organism>
<feature type="compositionally biased region" description="Acidic residues" evidence="1">
    <location>
        <begin position="20"/>
        <end position="36"/>
    </location>
</feature>
<accession>S2JP49</accession>
<dbReference type="PANTHER" id="PTHR47718">
    <property type="entry name" value="OS01G0519700 PROTEIN"/>
    <property type="match status" value="1"/>
</dbReference>
<keyword evidence="3" id="KW-1185">Reference proteome</keyword>
<dbReference type="OrthoDB" id="2422867at2759"/>
<gene>
    <name evidence="2" type="ORF">HMPREF1544_11772</name>
</gene>
<dbReference type="InParanoid" id="S2JP49"/>
<name>S2JP49_MUCC1</name>
<dbReference type="AlphaFoldDB" id="S2JP49"/>
<dbReference type="VEuPathDB" id="FungiDB:HMPREF1544_11772"/>
<protein>
    <recommendedName>
        <fullName evidence="4">FAR1 domain-containing protein</fullName>
    </recommendedName>
</protein>
<evidence type="ECO:0000313" key="2">
    <source>
        <dbReference type="EMBL" id="EPB81510.1"/>
    </source>
</evidence>
<sequence>MRYKNFRINITYIANEILNNEDADNESEESENEEDAERNPMPTVDNDDNAYDVGSPKNLGPFDTVDFAMKELEDFAKDKQFSVRILSFNYDKKTNEKKNATVACIHFGKPVLKKYVPISDQLAHMNTESQRCDCKFYAYIGRAKNRTCSIKMKNTKHNHGFSEDQSAQLSNEKLTSNQIKLIAELHKAGSAPTSIREALVQQNPGQMITQKSVYNAIVRAKMAELNGLTPIQFLIEQLDEKTYKFETVVNGDNGLAVFVQ</sequence>
<evidence type="ECO:0000256" key="1">
    <source>
        <dbReference type="SAM" id="MobiDB-lite"/>
    </source>
</evidence>
<dbReference type="EMBL" id="KE124169">
    <property type="protein sequence ID" value="EPB81510.1"/>
    <property type="molecule type" value="Genomic_DNA"/>
</dbReference>